<comment type="caution">
    <text evidence="2">The sequence shown here is derived from an EMBL/GenBank/DDBJ whole genome shotgun (WGS) entry which is preliminary data.</text>
</comment>
<dbReference type="Proteomes" id="UP000440694">
    <property type="component" value="Unassembled WGS sequence"/>
</dbReference>
<proteinExistence type="predicted"/>
<organism evidence="2 3">
    <name type="scientific">Hyphomicrobium album</name>
    <dbReference type="NCBI Taxonomy" id="2665159"/>
    <lineage>
        <taxon>Bacteria</taxon>
        <taxon>Pseudomonadati</taxon>
        <taxon>Pseudomonadota</taxon>
        <taxon>Alphaproteobacteria</taxon>
        <taxon>Hyphomicrobiales</taxon>
        <taxon>Hyphomicrobiaceae</taxon>
        <taxon>Hyphomicrobium</taxon>
    </lineage>
</organism>
<dbReference type="InterPro" id="IPR029063">
    <property type="entry name" value="SAM-dependent_MTases_sf"/>
</dbReference>
<reference evidence="2 3" key="1">
    <citation type="submission" date="2019-11" db="EMBL/GenBank/DDBJ databases">
        <title>Identification of a novel strain.</title>
        <authorList>
            <person name="Xu Q."/>
            <person name="Wang G."/>
        </authorList>
    </citation>
    <scope>NUCLEOTIDE SEQUENCE [LARGE SCALE GENOMIC DNA]</scope>
    <source>
        <strain evidence="3">xq</strain>
    </source>
</reference>
<keyword evidence="2" id="KW-0489">Methyltransferase</keyword>
<gene>
    <name evidence="2" type="ORF">GIW81_09975</name>
</gene>
<dbReference type="CDD" id="cd02440">
    <property type="entry name" value="AdoMet_MTases"/>
    <property type="match status" value="1"/>
</dbReference>
<name>A0A6I3KLP1_9HYPH</name>
<keyword evidence="1 2" id="KW-0808">Transferase</keyword>
<evidence type="ECO:0000313" key="3">
    <source>
        <dbReference type="Proteomes" id="UP000440694"/>
    </source>
</evidence>
<dbReference type="Gene3D" id="3.40.50.150">
    <property type="entry name" value="Vaccinia Virus protein VP39"/>
    <property type="match status" value="1"/>
</dbReference>
<evidence type="ECO:0000256" key="1">
    <source>
        <dbReference type="ARBA" id="ARBA00022679"/>
    </source>
</evidence>
<dbReference type="GO" id="GO:0008168">
    <property type="term" value="F:methyltransferase activity"/>
    <property type="evidence" value="ECO:0007669"/>
    <property type="project" value="UniProtKB-KW"/>
</dbReference>
<accession>A0A6I3KLP1</accession>
<dbReference type="RefSeq" id="WP_154739050.1">
    <property type="nucleotide sequence ID" value="NZ_WMBQ01000001.1"/>
</dbReference>
<dbReference type="SUPFAM" id="SSF53335">
    <property type="entry name" value="S-adenosyl-L-methionine-dependent methyltransferases"/>
    <property type="match status" value="1"/>
</dbReference>
<dbReference type="EMBL" id="WMBQ01000001">
    <property type="protein sequence ID" value="MTD94657.1"/>
    <property type="molecule type" value="Genomic_DNA"/>
</dbReference>
<dbReference type="AlphaFoldDB" id="A0A6I3KLP1"/>
<dbReference type="PANTHER" id="PTHR43861:SF3">
    <property type="entry name" value="PUTATIVE (AFU_ORTHOLOGUE AFUA_2G14390)-RELATED"/>
    <property type="match status" value="1"/>
</dbReference>
<evidence type="ECO:0000313" key="2">
    <source>
        <dbReference type="EMBL" id="MTD94657.1"/>
    </source>
</evidence>
<keyword evidence="3" id="KW-1185">Reference proteome</keyword>
<protein>
    <submittedName>
        <fullName evidence="2">Methyltransferase domain-containing protein</fullName>
    </submittedName>
</protein>
<sequence length="347" mass="38435">MSANGSLGQGAQCPVCGESKHRSVADVIDDRYGCPDLFQLVRCEGCGHLMTAPRLAEGQLGQLYSTYYPRKEVSTPSLVEEADAVQRAGAKWRRWLEGTDNQGQYLAKPNDTVLDIGAGSCLSLLEAQNLGAKAYGIEADPSVRRIADELGLNVHIGSLHDDPFPGIKFDLIVLNQVIEHIPEPHLALDVLKSRLKPNGRIVLAFPNQNSLSRRLFGTRWIHWHIPFHLHHFDLAHFRRLADRLEFDVIGHRTVTPNIWTILQILTLRHKPRRGVPSPLWISRSVREGAIGDGTTGAKVLSGTGRGAGLKKIVRTALTWSIAFWNRAIDLAGQGDSILIELRTRGRT</sequence>
<dbReference type="PANTHER" id="PTHR43861">
    <property type="entry name" value="TRANS-ACONITATE 2-METHYLTRANSFERASE-RELATED"/>
    <property type="match status" value="1"/>
</dbReference>
<dbReference type="GO" id="GO:0032259">
    <property type="term" value="P:methylation"/>
    <property type="evidence" value="ECO:0007669"/>
    <property type="project" value="UniProtKB-KW"/>
</dbReference>
<dbReference type="Pfam" id="PF13489">
    <property type="entry name" value="Methyltransf_23"/>
    <property type="match status" value="1"/>
</dbReference>